<comment type="caution">
    <text evidence="2">The sequence shown here is derived from an EMBL/GenBank/DDBJ whole genome shotgun (WGS) entry which is preliminary data.</text>
</comment>
<evidence type="ECO:0000256" key="1">
    <source>
        <dbReference type="SAM" id="MobiDB-lite"/>
    </source>
</evidence>
<dbReference type="Proteomes" id="UP000092555">
    <property type="component" value="Unassembled WGS sequence"/>
</dbReference>
<evidence type="ECO:0000313" key="3">
    <source>
        <dbReference type="Proteomes" id="UP000092555"/>
    </source>
</evidence>
<gene>
    <name evidence="2" type="ORF">METBIDRAFT_221486</name>
</gene>
<reference evidence="2 3" key="1">
    <citation type="submission" date="2016-05" db="EMBL/GenBank/DDBJ databases">
        <title>Comparative genomics of biotechnologically important yeasts.</title>
        <authorList>
            <consortium name="DOE Joint Genome Institute"/>
            <person name="Riley R."/>
            <person name="Haridas S."/>
            <person name="Wolfe K.H."/>
            <person name="Lopes M.R."/>
            <person name="Hittinger C.T."/>
            <person name="Goker M."/>
            <person name="Salamov A."/>
            <person name="Wisecaver J."/>
            <person name="Long T.M."/>
            <person name="Aerts A.L."/>
            <person name="Barry K."/>
            <person name="Choi C."/>
            <person name="Clum A."/>
            <person name="Coughlan A.Y."/>
            <person name="Deshpande S."/>
            <person name="Douglass A.P."/>
            <person name="Hanson S.J."/>
            <person name="Klenk H.-P."/>
            <person name="LaButti K."/>
            <person name="Lapidus A."/>
            <person name="Lindquist E."/>
            <person name="Lipzen A."/>
            <person name="Meier-kolthoff J.P."/>
            <person name="Ohm R.A."/>
            <person name="Otillar R.P."/>
            <person name="Pangilinan J."/>
            <person name="Peng Y."/>
            <person name="Rokas A."/>
            <person name="Rosa C.A."/>
            <person name="Scheuner C."/>
            <person name="Sibirny A.A."/>
            <person name="Slot J.C."/>
            <person name="Stielow J.B."/>
            <person name="Sun H."/>
            <person name="Kurtzman C.P."/>
            <person name="Blackwell M."/>
            <person name="Grigoriev I.V."/>
            <person name="Jeffries T.W."/>
        </authorList>
    </citation>
    <scope>NUCLEOTIDE SEQUENCE [LARGE SCALE GENOMIC DNA]</scope>
    <source>
        <strain evidence="2 3">NRRL YB-4993</strain>
    </source>
</reference>
<name>A0A1A0H5R7_9ASCO</name>
<protein>
    <submittedName>
        <fullName evidence="2">Uncharacterized protein</fullName>
    </submittedName>
</protein>
<sequence>MDITANRTDITGNRTDIMASRTDITNNLADITYNRMDITGNRTDTASNRTDITSNETDITSNRTDIPANRTGSPANRPERYLQAFKKKKHFHKCCNAAHNPIHTCVPRGVVTPSPRAGVCLSCSILRGESSRPSLLTGAQCWRNAHSGYYPSWSNISKPRKPRKPAAIGKIC</sequence>
<feature type="region of interest" description="Disordered" evidence="1">
    <location>
        <begin position="42"/>
        <end position="76"/>
    </location>
</feature>
<keyword evidence="3" id="KW-1185">Reference proteome</keyword>
<dbReference type="GeneID" id="30028120"/>
<dbReference type="Gene3D" id="1.20.5.340">
    <property type="match status" value="1"/>
</dbReference>
<dbReference type="AlphaFoldDB" id="A0A1A0H5R7"/>
<proteinExistence type="predicted"/>
<accession>A0A1A0H5R7</accession>
<dbReference type="EMBL" id="LXTC01000007">
    <property type="protein sequence ID" value="OBA19300.1"/>
    <property type="molecule type" value="Genomic_DNA"/>
</dbReference>
<organism evidence="2 3">
    <name type="scientific">Metschnikowia bicuspidata var. bicuspidata NRRL YB-4993</name>
    <dbReference type="NCBI Taxonomy" id="869754"/>
    <lineage>
        <taxon>Eukaryota</taxon>
        <taxon>Fungi</taxon>
        <taxon>Dikarya</taxon>
        <taxon>Ascomycota</taxon>
        <taxon>Saccharomycotina</taxon>
        <taxon>Pichiomycetes</taxon>
        <taxon>Metschnikowiaceae</taxon>
        <taxon>Metschnikowia</taxon>
    </lineage>
</organism>
<evidence type="ECO:0000313" key="2">
    <source>
        <dbReference type="EMBL" id="OBA19300.1"/>
    </source>
</evidence>
<feature type="compositionally biased region" description="Polar residues" evidence="1">
    <location>
        <begin position="42"/>
        <end position="74"/>
    </location>
</feature>
<dbReference type="RefSeq" id="XP_018709832.1">
    <property type="nucleotide sequence ID" value="XM_018855144.1"/>
</dbReference>